<reference evidence="8" key="1">
    <citation type="submission" date="2010-08" db="EMBL/GenBank/DDBJ databases">
        <authorList>
            <consortium name="Caenorhabditis japonica Sequencing Consortium"/>
            <person name="Wilson R.K."/>
        </authorList>
    </citation>
    <scope>NUCLEOTIDE SEQUENCE [LARGE SCALE GENOMIC DNA]</scope>
    <source>
        <strain evidence="8">DF5081</strain>
    </source>
</reference>
<evidence type="ECO:0000256" key="2">
    <source>
        <dbReference type="ARBA" id="ARBA00022676"/>
    </source>
</evidence>
<protein>
    <submittedName>
        <fullName evidence="7">Uncharacterized protein</fullName>
    </submittedName>
</protein>
<reference evidence="7" key="2">
    <citation type="submission" date="2022-06" db="UniProtKB">
        <authorList>
            <consortium name="EnsemblMetazoa"/>
        </authorList>
    </citation>
    <scope>IDENTIFICATION</scope>
    <source>
        <strain evidence="7">DF5081</strain>
    </source>
</reference>
<accession>A0A8R1DFG8</accession>
<dbReference type="GO" id="GO:0016757">
    <property type="term" value="F:glycosyltransferase activity"/>
    <property type="evidence" value="ECO:0007669"/>
    <property type="project" value="UniProtKB-KW"/>
</dbReference>
<name>A0A8R1DFG8_CAEJA</name>
<dbReference type="Proteomes" id="UP000005237">
    <property type="component" value="Unassembled WGS sequence"/>
</dbReference>
<dbReference type="PANTHER" id="PTHR46671">
    <property type="entry name" value="PROTEIN CBG11221"/>
    <property type="match status" value="1"/>
</dbReference>
<dbReference type="PANTHER" id="PTHR46671:SF10">
    <property type="entry name" value="ALPHA-1,6-MANNOSYL-GLYCOPROTEIN 6-BETA-N-ACETYLGLUCOSAMINYLTRANSFERASE-RELATED"/>
    <property type="match status" value="1"/>
</dbReference>
<feature type="coiled-coil region" evidence="6">
    <location>
        <begin position="1"/>
        <end position="28"/>
    </location>
</feature>
<keyword evidence="2" id="KW-0328">Glycosyltransferase</keyword>
<evidence type="ECO:0000313" key="8">
    <source>
        <dbReference type="Proteomes" id="UP000005237"/>
    </source>
</evidence>
<evidence type="ECO:0000256" key="1">
    <source>
        <dbReference type="ARBA" id="ARBA00004606"/>
    </source>
</evidence>
<dbReference type="InterPro" id="IPR003406">
    <property type="entry name" value="Glyco_trans_14"/>
</dbReference>
<dbReference type="EnsemblMetazoa" id="CJA01256c.1">
    <property type="protein sequence ID" value="CJA01256c.1"/>
    <property type="gene ID" value="WBGene00120460"/>
</dbReference>
<dbReference type="AlphaFoldDB" id="A0A8R1DFG8"/>
<evidence type="ECO:0000256" key="6">
    <source>
        <dbReference type="SAM" id="Coils"/>
    </source>
</evidence>
<keyword evidence="4" id="KW-0472">Membrane</keyword>
<evidence type="ECO:0000313" key="7">
    <source>
        <dbReference type="EnsemblMetazoa" id="CJA01256c.1"/>
    </source>
</evidence>
<sequence length="360" mass="41755">MDELRSEIGERNKIIMELEKDLRKLEIKNDLRNSYIKRPETHHVDCGRVLSGDKKYLEAVGGINRVKMLENKNLNMSCSAIMSRILPSDLELKPLKKGVAFARIVYTDYEMIEKQVSMSYHPQNAFCFAIDRKAPARFHERLRAMAECLPNVLLLPDEKPVDSSGHNVNLAHYNCLRALINKPGWSYAILLQNHDVITKSVYEMEQIYEWLGGANDVEITPEAGRVDKKFEWDPRSLKLFRNESGIDEKVLNTTMKFAKGAAQGSLSRAAVDWMVRTADLSTYIAQWNKGMMPSFDYSIIDCTAELLYNRTFLGQEDHKLEEDYYTNMVNVLYHKHHLENDYKLNCTPSYKRWAERQYPV</sequence>
<keyword evidence="5" id="KW-0325">Glycoprotein</keyword>
<keyword evidence="3" id="KW-0808">Transferase</keyword>
<evidence type="ECO:0000256" key="5">
    <source>
        <dbReference type="ARBA" id="ARBA00023180"/>
    </source>
</evidence>
<keyword evidence="6" id="KW-0175">Coiled coil</keyword>
<evidence type="ECO:0000256" key="4">
    <source>
        <dbReference type="ARBA" id="ARBA00023136"/>
    </source>
</evidence>
<comment type="subcellular location">
    <subcellularLocation>
        <location evidence="1">Membrane</location>
        <topology evidence="1">Single-pass type II membrane protein</topology>
    </subcellularLocation>
</comment>
<dbReference type="GO" id="GO:0016020">
    <property type="term" value="C:membrane"/>
    <property type="evidence" value="ECO:0007669"/>
    <property type="project" value="UniProtKB-SubCell"/>
</dbReference>
<proteinExistence type="predicted"/>
<keyword evidence="8" id="KW-1185">Reference proteome</keyword>
<organism evidence="7 8">
    <name type="scientific">Caenorhabditis japonica</name>
    <dbReference type="NCBI Taxonomy" id="281687"/>
    <lineage>
        <taxon>Eukaryota</taxon>
        <taxon>Metazoa</taxon>
        <taxon>Ecdysozoa</taxon>
        <taxon>Nematoda</taxon>
        <taxon>Chromadorea</taxon>
        <taxon>Rhabditida</taxon>
        <taxon>Rhabditina</taxon>
        <taxon>Rhabditomorpha</taxon>
        <taxon>Rhabditoidea</taxon>
        <taxon>Rhabditidae</taxon>
        <taxon>Peloderinae</taxon>
        <taxon>Caenorhabditis</taxon>
    </lineage>
</organism>
<dbReference type="Pfam" id="PF02485">
    <property type="entry name" value="Branch"/>
    <property type="match status" value="1"/>
</dbReference>
<evidence type="ECO:0000256" key="3">
    <source>
        <dbReference type="ARBA" id="ARBA00022679"/>
    </source>
</evidence>